<dbReference type="Proteomes" id="UP001152607">
    <property type="component" value="Unassembled WGS sequence"/>
</dbReference>
<keyword evidence="1" id="KW-0812">Transmembrane</keyword>
<keyword evidence="1" id="KW-0472">Membrane</keyword>
<reference evidence="2" key="1">
    <citation type="submission" date="2023-01" db="EMBL/GenBank/DDBJ databases">
        <authorList>
            <person name="Van Ghelder C."/>
            <person name="Rancurel C."/>
        </authorList>
    </citation>
    <scope>NUCLEOTIDE SEQUENCE</scope>
    <source>
        <strain evidence="2">CNCM I-4278</strain>
    </source>
</reference>
<sequence length="74" mass="8488">MNDGLTCRRELFQSPHTRSPRLSFQMVLPDSVQSYIPGYICVCFLCMTFTDMHVIYVFSSTQVRELCSTLSADL</sequence>
<name>A0A9W4UCY7_9PLEO</name>
<dbReference type="AlphaFoldDB" id="A0A9W4UCY7"/>
<comment type="caution">
    <text evidence="2">The sequence shown here is derived from an EMBL/GenBank/DDBJ whole genome shotgun (WGS) entry which is preliminary data.</text>
</comment>
<keyword evidence="1" id="KW-1133">Transmembrane helix</keyword>
<proteinExistence type="predicted"/>
<dbReference type="EMBL" id="CAOQHR010000004">
    <property type="protein sequence ID" value="CAI6333414.1"/>
    <property type="molecule type" value="Genomic_DNA"/>
</dbReference>
<evidence type="ECO:0000256" key="1">
    <source>
        <dbReference type="SAM" id="Phobius"/>
    </source>
</evidence>
<evidence type="ECO:0000313" key="2">
    <source>
        <dbReference type="EMBL" id="CAI6333414.1"/>
    </source>
</evidence>
<accession>A0A9W4UCY7</accession>
<evidence type="ECO:0000313" key="3">
    <source>
        <dbReference type="Proteomes" id="UP001152607"/>
    </source>
</evidence>
<keyword evidence="3" id="KW-1185">Reference proteome</keyword>
<gene>
    <name evidence="2" type="ORF">PDIGIT_LOCUS6452</name>
</gene>
<organism evidence="2 3">
    <name type="scientific">Periconia digitata</name>
    <dbReference type="NCBI Taxonomy" id="1303443"/>
    <lineage>
        <taxon>Eukaryota</taxon>
        <taxon>Fungi</taxon>
        <taxon>Dikarya</taxon>
        <taxon>Ascomycota</taxon>
        <taxon>Pezizomycotina</taxon>
        <taxon>Dothideomycetes</taxon>
        <taxon>Pleosporomycetidae</taxon>
        <taxon>Pleosporales</taxon>
        <taxon>Massarineae</taxon>
        <taxon>Periconiaceae</taxon>
        <taxon>Periconia</taxon>
    </lineage>
</organism>
<feature type="transmembrane region" description="Helical" evidence="1">
    <location>
        <begin position="36"/>
        <end position="58"/>
    </location>
</feature>
<protein>
    <submittedName>
        <fullName evidence="2">Uncharacterized protein</fullName>
    </submittedName>
</protein>